<comment type="similarity">
    <text evidence="1 5">Belongs to the G protein gamma family.</text>
</comment>
<comment type="function">
    <text evidence="5">Guanine nucleotide-binding proteins (G proteins) are involved as a modulator or transducer in various transmembrane signaling systems. The beta and gamma chains are required for the GTPase activity, for replacement of GDP by GTP, and for G protein-effector interaction.</text>
</comment>
<organism evidence="7 8">
    <name type="scientific">Clavelina lepadiformis</name>
    <name type="common">Light-bulb sea squirt</name>
    <name type="synonym">Ascidia lepadiformis</name>
    <dbReference type="NCBI Taxonomy" id="159417"/>
    <lineage>
        <taxon>Eukaryota</taxon>
        <taxon>Metazoa</taxon>
        <taxon>Chordata</taxon>
        <taxon>Tunicata</taxon>
        <taxon>Ascidiacea</taxon>
        <taxon>Aplousobranchia</taxon>
        <taxon>Clavelinidae</taxon>
        <taxon>Clavelina</taxon>
    </lineage>
</organism>
<dbReference type="InterPro" id="IPR001770">
    <property type="entry name" value="G-protein_gamma"/>
</dbReference>
<comment type="subunit">
    <text evidence="5">G proteins are composed of 3 units; alpha, beta and gamma.</text>
</comment>
<dbReference type="CDD" id="cd00068">
    <property type="entry name" value="GGL"/>
    <property type="match status" value="1"/>
</dbReference>
<dbReference type="PRINTS" id="PR00321">
    <property type="entry name" value="GPROTEING"/>
</dbReference>
<reference evidence="7 8" key="1">
    <citation type="submission" date="2024-02" db="EMBL/GenBank/DDBJ databases">
        <authorList>
            <person name="Daric V."/>
            <person name="Darras S."/>
        </authorList>
    </citation>
    <scope>NUCLEOTIDE SEQUENCE [LARGE SCALE GENOMIC DNA]</scope>
</reference>
<dbReference type="InterPro" id="IPR036284">
    <property type="entry name" value="GGL_sf"/>
</dbReference>
<dbReference type="PANTHER" id="PTHR13809">
    <property type="entry name" value="GUANINE NUCLEOTIDE-BINDING PROTEIN GAMMA SUBUNIT"/>
    <property type="match status" value="1"/>
</dbReference>
<protein>
    <recommendedName>
        <fullName evidence="5">Guanine nucleotide-binding protein subunit gamma</fullName>
    </recommendedName>
</protein>
<comment type="subcellular location">
    <subcellularLocation>
        <location evidence="5">Cell membrane</location>
        <topology evidence="5">Lipid-anchor</topology>
        <orientation evidence="5">Cytoplasmic side</orientation>
    </subcellularLocation>
</comment>
<dbReference type="Proteomes" id="UP001642483">
    <property type="component" value="Unassembled WGS sequence"/>
</dbReference>
<evidence type="ECO:0000259" key="6">
    <source>
        <dbReference type="PROSITE" id="PS50058"/>
    </source>
</evidence>
<dbReference type="PROSITE" id="PS50058">
    <property type="entry name" value="G_PROTEIN_GAMMA"/>
    <property type="match status" value="1"/>
</dbReference>
<accession>A0ABP0GVV1</accession>
<dbReference type="SMART" id="SM00224">
    <property type="entry name" value="GGL"/>
    <property type="match status" value="1"/>
</dbReference>
<keyword evidence="2 5" id="KW-1003">Cell membrane</keyword>
<dbReference type="SUPFAM" id="SSF48670">
    <property type="entry name" value="Transducin (heterotrimeric G protein), gamma chain"/>
    <property type="match status" value="1"/>
</dbReference>
<evidence type="ECO:0000313" key="8">
    <source>
        <dbReference type="Proteomes" id="UP001642483"/>
    </source>
</evidence>
<keyword evidence="8" id="KW-1185">Reference proteome</keyword>
<dbReference type="Pfam" id="PF00631">
    <property type="entry name" value="G-gamma"/>
    <property type="match status" value="1"/>
</dbReference>
<comment type="caution">
    <text evidence="7">The sequence shown here is derived from an EMBL/GenBank/DDBJ whole genome shotgun (WGS) entry which is preliminary data.</text>
</comment>
<sequence>MMAPEEVEEVEEEEDPLSFLTPEQLQAYVDQYKKELALDRTKTSEGCKVVMEYILENMPIDPFIIGINSKNNPYIEKKDCALL</sequence>
<evidence type="ECO:0000256" key="5">
    <source>
        <dbReference type="RuleBase" id="RU004973"/>
    </source>
</evidence>
<feature type="domain" description="G protein gamma" evidence="6">
    <location>
        <begin position="25"/>
        <end position="83"/>
    </location>
</feature>
<dbReference type="SMART" id="SM01224">
    <property type="entry name" value="G_gamma"/>
    <property type="match status" value="1"/>
</dbReference>
<name>A0ABP0GVV1_CLALP</name>
<dbReference type="Gene3D" id="4.10.260.10">
    <property type="entry name" value="Transducin (heterotrimeric G protein), gamma chain"/>
    <property type="match status" value="1"/>
</dbReference>
<dbReference type="InterPro" id="IPR015898">
    <property type="entry name" value="G-protein_gamma-like_dom"/>
</dbReference>
<keyword evidence="5" id="KW-0449">Lipoprotein</keyword>
<evidence type="ECO:0000313" key="7">
    <source>
        <dbReference type="EMBL" id="CAK8694380.1"/>
    </source>
</evidence>
<keyword evidence="4 5" id="KW-0807">Transducer</keyword>
<evidence type="ECO:0000256" key="4">
    <source>
        <dbReference type="ARBA" id="ARBA00023224"/>
    </source>
</evidence>
<proteinExistence type="inferred from homology"/>
<evidence type="ECO:0000256" key="1">
    <source>
        <dbReference type="ARBA" id="ARBA00007431"/>
    </source>
</evidence>
<keyword evidence="3 5" id="KW-0472">Membrane</keyword>
<evidence type="ECO:0000256" key="2">
    <source>
        <dbReference type="ARBA" id="ARBA00022475"/>
    </source>
</evidence>
<dbReference type="EMBL" id="CAWYQH010000141">
    <property type="protein sequence ID" value="CAK8694380.1"/>
    <property type="molecule type" value="Genomic_DNA"/>
</dbReference>
<evidence type="ECO:0000256" key="3">
    <source>
        <dbReference type="ARBA" id="ARBA00023136"/>
    </source>
</evidence>
<gene>
    <name evidence="7" type="ORF">CVLEPA_LOCUS27750</name>
</gene>